<name>A0A0J5X768_BURCE</name>
<dbReference type="GO" id="GO:0005737">
    <property type="term" value="C:cytoplasm"/>
    <property type="evidence" value="ECO:0007669"/>
    <property type="project" value="TreeGrafter"/>
</dbReference>
<evidence type="ECO:0000313" key="5">
    <source>
        <dbReference type="Proteomes" id="UP000036338"/>
    </source>
</evidence>
<evidence type="ECO:0000256" key="2">
    <source>
        <dbReference type="ARBA" id="ARBA00022801"/>
    </source>
</evidence>
<comment type="caution">
    <text evidence="4">The sequence shown here is derived from an EMBL/GenBank/DDBJ whole genome shotgun (WGS) entry which is preliminary data.</text>
</comment>
<organism evidence="4 5">
    <name type="scientific">Burkholderia cepacia</name>
    <name type="common">Pseudomonas cepacia</name>
    <dbReference type="NCBI Taxonomy" id="292"/>
    <lineage>
        <taxon>Bacteria</taxon>
        <taxon>Pseudomonadati</taxon>
        <taxon>Pseudomonadota</taxon>
        <taxon>Betaproteobacteria</taxon>
        <taxon>Burkholderiales</taxon>
        <taxon>Burkholderiaceae</taxon>
        <taxon>Burkholderia</taxon>
        <taxon>Burkholderia cepacia complex</taxon>
    </lineage>
</organism>
<dbReference type="InterPro" id="IPR017850">
    <property type="entry name" value="Alkaline_phosphatase_core_sf"/>
</dbReference>
<evidence type="ECO:0000256" key="1">
    <source>
        <dbReference type="ARBA" id="ARBA00022723"/>
    </source>
</evidence>
<dbReference type="PANTHER" id="PTHR45953:SF1">
    <property type="entry name" value="IDURONATE 2-SULFATASE"/>
    <property type="match status" value="1"/>
</dbReference>
<evidence type="ECO:0000259" key="3">
    <source>
        <dbReference type="Pfam" id="PF00884"/>
    </source>
</evidence>
<dbReference type="SUPFAM" id="SSF53649">
    <property type="entry name" value="Alkaline phosphatase-like"/>
    <property type="match status" value="1"/>
</dbReference>
<dbReference type="InterPro" id="IPR000917">
    <property type="entry name" value="Sulfatase_N"/>
</dbReference>
<accession>A0A0J5X768</accession>
<dbReference type="EMBL" id="LDWR01000019">
    <property type="protein sequence ID" value="KML58857.1"/>
    <property type="molecule type" value="Genomic_DNA"/>
</dbReference>
<keyword evidence="2" id="KW-0378">Hydrolase</keyword>
<sequence length="495" mass="54996">MTTKPNFVIIVADQLRADCVHAVHPATPVLTPNLDRLASGGVAFTQAFGQHSVCSPSRVSFLSGQYPHVAGHRTLGHLLGPDEPNFLRVFKENGYHVAMAGGRGDSFAAGATERSAHEHGFLPEETRRSAAEFLRSKTQGDPADPMVRAFYRGQRSQEQAAVEYDEVVIRTAEHWLAAPPREPWVLYVPLFAPHPPFEAEEPWFSMYDRTAVPERAVGRGRMPDYVDALSIAHEWDRLTDAQWRELRAVYYGMVSRLDHHVGRVMDAAARATEPGRLITTFFSDHGEYIGDFGLVEKWPSGVHECLLRNPLIVSGASGPDVAGKTSSAMVELIDVFPTLLELAGLEATHAHYGKSFAHCLLVDGATHREQVFSEGGFLTREVDHFEQAGFPYDIKAKLQSGQPETVGKAAVIRTPEWTYVWRLYEAPELYRRTTDPGETTNLAGAPEFSDVEAGLLERLLRWQVETADVLPAAKGVRFPSVDLPRPGEWHTQEDR</sequence>
<keyword evidence="1" id="KW-0479">Metal-binding</keyword>
<dbReference type="AlphaFoldDB" id="A0A0J5X768"/>
<feature type="domain" description="Sulfatase N-terminal" evidence="3">
    <location>
        <begin position="5"/>
        <end position="344"/>
    </location>
</feature>
<dbReference type="RefSeq" id="WP_048245762.1">
    <property type="nucleotide sequence ID" value="NZ_LDWR01000019.1"/>
</dbReference>
<dbReference type="GO" id="GO:0046872">
    <property type="term" value="F:metal ion binding"/>
    <property type="evidence" value="ECO:0007669"/>
    <property type="project" value="UniProtKB-KW"/>
</dbReference>
<dbReference type="Proteomes" id="UP000036338">
    <property type="component" value="Unassembled WGS sequence"/>
</dbReference>
<proteinExistence type="predicted"/>
<reference evidence="4 5" key="1">
    <citation type="submission" date="2015-05" db="EMBL/GenBank/DDBJ databases">
        <title>Draft genome of Burkholderia cepacia LK29.</title>
        <authorList>
            <person name="Chan X.Y."/>
        </authorList>
    </citation>
    <scope>NUCLEOTIDE SEQUENCE [LARGE SCALE GENOMIC DNA]</scope>
    <source>
        <strain evidence="4 5">LK29</strain>
    </source>
</reference>
<gene>
    <name evidence="4" type="ORF">VL15_12180</name>
</gene>
<dbReference type="PANTHER" id="PTHR45953">
    <property type="entry name" value="IDURONATE 2-SULFATASE"/>
    <property type="match status" value="1"/>
</dbReference>
<protein>
    <submittedName>
        <fullName evidence="4">Sulfatase</fullName>
    </submittedName>
</protein>
<evidence type="ECO:0000313" key="4">
    <source>
        <dbReference type="EMBL" id="KML58857.1"/>
    </source>
</evidence>
<dbReference type="Pfam" id="PF00884">
    <property type="entry name" value="Sulfatase"/>
    <property type="match status" value="1"/>
</dbReference>
<dbReference type="Gene3D" id="3.40.720.10">
    <property type="entry name" value="Alkaline Phosphatase, subunit A"/>
    <property type="match status" value="1"/>
</dbReference>
<dbReference type="PATRIC" id="fig|292.27.peg.2186"/>
<dbReference type="CDD" id="cd16150">
    <property type="entry name" value="sulfatase_like"/>
    <property type="match status" value="1"/>
</dbReference>
<dbReference type="GO" id="GO:0004423">
    <property type="term" value="F:iduronate-2-sulfatase activity"/>
    <property type="evidence" value="ECO:0007669"/>
    <property type="project" value="TreeGrafter"/>
</dbReference>